<feature type="region of interest" description="Disordered" evidence="1">
    <location>
        <begin position="538"/>
        <end position="585"/>
    </location>
</feature>
<dbReference type="SUPFAM" id="SSF47954">
    <property type="entry name" value="Cyclin-like"/>
    <property type="match status" value="1"/>
</dbReference>
<dbReference type="CDD" id="cd20556">
    <property type="entry name" value="CYCLIN_CABLES"/>
    <property type="match status" value="1"/>
</dbReference>
<feature type="region of interest" description="Disordered" evidence="1">
    <location>
        <begin position="34"/>
        <end position="118"/>
    </location>
</feature>
<dbReference type="AlphaFoldDB" id="A0A9W8AIQ2"/>
<evidence type="ECO:0000313" key="3">
    <source>
        <dbReference type="EMBL" id="KAJ1928758.1"/>
    </source>
</evidence>
<keyword evidence="4" id="KW-1185">Reference proteome</keyword>
<feature type="region of interest" description="Disordered" evidence="1">
    <location>
        <begin position="330"/>
        <end position="385"/>
    </location>
</feature>
<name>A0A9W8AIQ2_9FUNG</name>
<gene>
    <name evidence="3" type="ORF">IWQ60_001758</name>
</gene>
<dbReference type="EMBL" id="JANBPT010000060">
    <property type="protein sequence ID" value="KAJ1928758.1"/>
    <property type="molecule type" value="Genomic_DNA"/>
</dbReference>
<feature type="compositionally biased region" description="Polar residues" evidence="1">
    <location>
        <begin position="538"/>
        <end position="548"/>
    </location>
</feature>
<sequence length="773" mass="82942">MMDAPPIAYSTSPLQAHQRQGALQFLAGIQLHAPPNFRPALPRGPKEPDIPRSVGPSLLGPADPRNNPTRSTPRTALAAPDHHPSPAEAYGGSADSLPLNHSTTPSRRQSAGRSLTIDTSMVRRHSNASYIAQSALLPFGTSADLRPRLVSSSEEDEDDVDEEDAYRVGDLEGDTHHVETTGVYPSLPSEYAGTPKPPGLLKPLAARTDHIGQYFEEVRTAGPYAADSGAPVPLLHHGSVPDMAMDLSWTARGFPQAREGSFGRAWQSASPPIPETDPFTTAHVTGHHGPGPTGTPALAVTPDAARLVFVSPAHQTPLGYLSVIPYERRGKAGGSAAPATEYHRNRSDAAPHPPYDPHLRRHHTQPLGGTTRHPPSRSATAGGHDGSVSVKSWFRAIPRLLNALSSQPAQIEDAGDLAPAVRPTADSITPETDGDQADTYPLASPMPTRLPADFSVYEHLRALQARSSAPTTALQATRSNGQVARLPSTHSYRRWLVPSGSLRPVREGGHSQRNSLPCTCPGCRPRGRVRTVGATPTATTADLVSSRTPRPLPAGVPITGLVRRPSPEPINTQPGPTYDPNHLDDPDLKADGRRTASNLAGFVGSIIQHTKPADLKRELNALFRSKHGDAVHPTMTLSKVRTLKAKLIACAQLANNELSSVANAYVYLEKLVLSCRVWKTNRRCIAAVCLLLAVKVNEPHGDPVTNLLAAIQKVLGVSPDQVLHHEFAVFADLHFALYVPAAEFMPHLNRVLQGAGMDTVQEYIGSDTTFYME</sequence>
<evidence type="ECO:0000313" key="4">
    <source>
        <dbReference type="Proteomes" id="UP001150569"/>
    </source>
</evidence>
<comment type="caution">
    <text evidence="3">The sequence shown here is derived from an EMBL/GenBank/DDBJ whole genome shotgun (WGS) entry which is preliminary data.</text>
</comment>
<dbReference type="InterPro" id="IPR012388">
    <property type="entry name" value="CABLES1/2"/>
</dbReference>
<dbReference type="Gene3D" id="1.10.472.10">
    <property type="entry name" value="Cyclin-like"/>
    <property type="match status" value="1"/>
</dbReference>
<dbReference type="Pfam" id="PF00134">
    <property type="entry name" value="Cyclin_N"/>
    <property type="match status" value="1"/>
</dbReference>
<dbReference type="InterPro" id="IPR036915">
    <property type="entry name" value="Cyclin-like_sf"/>
</dbReference>
<dbReference type="OrthoDB" id="5353095at2759"/>
<dbReference type="PANTHER" id="PTHR22896:SF0">
    <property type="entry name" value="CYCLIN N-TERMINAL DOMAIN-CONTAINING PROTEIN"/>
    <property type="match status" value="1"/>
</dbReference>
<dbReference type="GO" id="GO:0051726">
    <property type="term" value="P:regulation of cell cycle"/>
    <property type="evidence" value="ECO:0007669"/>
    <property type="project" value="InterPro"/>
</dbReference>
<dbReference type="Proteomes" id="UP001150569">
    <property type="component" value="Unassembled WGS sequence"/>
</dbReference>
<evidence type="ECO:0000259" key="2">
    <source>
        <dbReference type="Pfam" id="PF00134"/>
    </source>
</evidence>
<accession>A0A9W8AIQ2</accession>
<protein>
    <recommendedName>
        <fullName evidence="2">Cyclin N-terminal domain-containing protein</fullName>
    </recommendedName>
</protein>
<evidence type="ECO:0000256" key="1">
    <source>
        <dbReference type="SAM" id="MobiDB-lite"/>
    </source>
</evidence>
<proteinExistence type="predicted"/>
<dbReference type="PANTHER" id="PTHR22896">
    <property type="entry name" value="CDK5 AND ABL1 ENZYME SUBSTRATE 1"/>
    <property type="match status" value="1"/>
</dbReference>
<feature type="domain" description="Cyclin N-terminal" evidence="2">
    <location>
        <begin position="630"/>
        <end position="737"/>
    </location>
</feature>
<organism evidence="3 4">
    <name type="scientific">Tieghemiomyces parasiticus</name>
    <dbReference type="NCBI Taxonomy" id="78921"/>
    <lineage>
        <taxon>Eukaryota</taxon>
        <taxon>Fungi</taxon>
        <taxon>Fungi incertae sedis</taxon>
        <taxon>Zoopagomycota</taxon>
        <taxon>Kickxellomycotina</taxon>
        <taxon>Dimargaritomycetes</taxon>
        <taxon>Dimargaritales</taxon>
        <taxon>Dimargaritaceae</taxon>
        <taxon>Tieghemiomyces</taxon>
    </lineage>
</organism>
<dbReference type="InterPro" id="IPR006671">
    <property type="entry name" value="Cyclin_N"/>
</dbReference>
<feature type="compositionally biased region" description="Polar residues" evidence="1">
    <location>
        <begin position="99"/>
        <end position="118"/>
    </location>
</feature>
<reference evidence="3" key="1">
    <citation type="submission" date="2022-07" db="EMBL/GenBank/DDBJ databases">
        <title>Phylogenomic reconstructions and comparative analyses of Kickxellomycotina fungi.</title>
        <authorList>
            <person name="Reynolds N.K."/>
            <person name="Stajich J.E."/>
            <person name="Barry K."/>
            <person name="Grigoriev I.V."/>
            <person name="Crous P."/>
            <person name="Smith M.E."/>
        </authorList>
    </citation>
    <scope>NUCLEOTIDE SEQUENCE</scope>
    <source>
        <strain evidence="3">RSA 861</strain>
    </source>
</reference>